<dbReference type="EMBL" id="JAETWB010000113">
    <property type="protein sequence ID" value="MBL6082733.1"/>
    <property type="molecule type" value="Genomic_DNA"/>
</dbReference>
<dbReference type="PROSITE" id="PS00903">
    <property type="entry name" value="CYT_DCMP_DEAMINASES_1"/>
    <property type="match status" value="1"/>
</dbReference>
<dbReference type="Pfam" id="PF00383">
    <property type="entry name" value="dCMP_cyt_deam_1"/>
    <property type="match status" value="1"/>
</dbReference>
<dbReference type="PIRSF" id="PIRSF006019">
    <property type="entry name" value="dCMP_deaminase"/>
    <property type="match status" value="1"/>
</dbReference>
<comment type="caution">
    <text evidence="6">The sequence shown here is derived from an EMBL/GenBank/DDBJ whole genome shotgun (WGS) entry which is preliminary data.</text>
</comment>
<proteinExistence type="inferred from homology"/>
<evidence type="ECO:0000313" key="7">
    <source>
        <dbReference type="Proteomes" id="UP000660885"/>
    </source>
</evidence>
<gene>
    <name evidence="6" type="ORF">JMJ56_32770</name>
</gene>
<dbReference type="InterPro" id="IPR015517">
    <property type="entry name" value="dCMP_deaminase-rel"/>
</dbReference>
<dbReference type="InterPro" id="IPR016473">
    <property type="entry name" value="dCMP_deaminase"/>
</dbReference>
<evidence type="ECO:0000256" key="2">
    <source>
        <dbReference type="ARBA" id="ARBA00022723"/>
    </source>
</evidence>
<dbReference type="Proteomes" id="UP000660885">
    <property type="component" value="Unassembled WGS sequence"/>
</dbReference>
<name>A0ABS1UDJ3_9PROT</name>
<evidence type="ECO:0000256" key="1">
    <source>
        <dbReference type="ARBA" id="ARBA00006576"/>
    </source>
</evidence>
<dbReference type="SUPFAM" id="SSF53927">
    <property type="entry name" value="Cytidine deaminase-like"/>
    <property type="match status" value="1"/>
</dbReference>
<dbReference type="RefSeq" id="WP_202836062.1">
    <property type="nucleotide sequence ID" value="NZ_JAETWB010000113.1"/>
</dbReference>
<accession>A0ABS1UDJ3</accession>
<protein>
    <recommendedName>
        <fullName evidence="5">CMP/dCMP-type deaminase domain-containing protein</fullName>
    </recommendedName>
</protein>
<dbReference type="PROSITE" id="PS51747">
    <property type="entry name" value="CYT_DCMP_DEAMINASES_2"/>
    <property type="match status" value="1"/>
</dbReference>
<dbReference type="InterPro" id="IPR002125">
    <property type="entry name" value="CMP_dCMP_dom"/>
</dbReference>
<sequence>MNDAHISPRWDARFLALAVHIADWSKHRTTKVGCVVVDDDRRIRVTGYNGFPRGVTDLPERLADRPTKLLLSVHAEANAVATAARSGVSLAGCTAYITHPPCAACAASLIQAGIQRVVFQGQLRADWADSEAAGRLLMDEAGVAWQRGAATER</sequence>
<dbReference type="PANTHER" id="PTHR11086">
    <property type="entry name" value="DEOXYCYTIDYLATE DEAMINASE-RELATED"/>
    <property type="match status" value="1"/>
</dbReference>
<dbReference type="InterPro" id="IPR016193">
    <property type="entry name" value="Cytidine_deaminase-like"/>
</dbReference>
<feature type="domain" description="CMP/dCMP-type deaminase" evidence="5">
    <location>
        <begin position="9"/>
        <end position="137"/>
    </location>
</feature>
<keyword evidence="3" id="KW-0378">Hydrolase</keyword>
<reference evidence="6 7" key="1">
    <citation type="submission" date="2021-01" db="EMBL/GenBank/DDBJ databases">
        <title>Belnapia mucosa sp. nov. and Belnapia arida sp. nov., isolated from the Tabernas Desert (Almeria, Spain).</title>
        <authorList>
            <person name="Molina-Menor E."/>
            <person name="Vidal-Verdu A."/>
            <person name="Calonge A."/>
            <person name="Satari L."/>
            <person name="Pereto J."/>
            <person name="Porcar M."/>
        </authorList>
    </citation>
    <scope>NUCLEOTIDE SEQUENCE [LARGE SCALE GENOMIC DNA]</scope>
    <source>
        <strain evidence="6 7">T18</strain>
    </source>
</reference>
<evidence type="ECO:0000259" key="5">
    <source>
        <dbReference type="PROSITE" id="PS51747"/>
    </source>
</evidence>
<keyword evidence="2" id="KW-0479">Metal-binding</keyword>
<evidence type="ECO:0000256" key="3">
    <source>
        <dbReference type="ARBA" id="ARBA00022801"/>
    </source>
</evidence>
<organism evidence="6 7">
    <name type="scientific">Belnapia arida</name>
    <dbReference type="NCBI Taxonomy" id="2804533"/>
    <lineage>
        <taxon>Bacteria</taxon>
        <taxon>Pseudomonadati</taxon>
        <taxon>Pseudomonadota</taxon>
        <taxon>Alphaproteobacteria</taxon>
        <taxon>Acetobacterales</taxon>
        <taxon>Roseomonadaceae</taxon>
        <taxon>Belnapia</taxon>
    </lineage>
</organism>
<dbReference type="Gene3D" id="3.40.140.10">
    <property type="entry name" value="Cytidine Deaminase, domain 2"/>
    <property type="match status" value="1"/>
</dbReference>
<evidence type="ECO:0000256" key="4">
    <source>
        <dbReference type="ARBA" id="ARBA00022833"/>
    </source>
</evidence>
<keyword evidence="4" id="KW-0862">Zinc</keyword>
<dbReference type="PANTHER" id="PTHR11086:SF18">
    <property type="entry name" value="DEOXYCYTIDYLATE DEAMINASE"/>
    <property type="match status" value="1"/>
</dbReference>
<dbReference type="InterPro" id="IPR016192">
    <property type="entry name" value="APOBEC/CMP_deaminase_Zn-bd"/>
</dbReference>
<keyword evidence="7" id="KW-1185">Reference proteome</keyword>
<evidence type="ECO:0000313" key="6">
    <source>
        <dbReference type="EMBL" id="MBL6082733.1"/>
    </source>
</evidence>
<comment type="similarity">
    <text evidence="1">Belongs to the cytidine and deoxycytidylate deaminase family.</text>
</comment>